<accession>A0A3M8SUT0</accession>
<protein>
    <recommendedName>
        <fullName evidence="3">Tetratricopeptide repeat protein</fullName>
    </recommendedName>
</protein>
<evidence type="ECO:0000313" key="1">
    <source>
        <dbReference type="EMBL" id="RNF84543.1"/>
    </source>
</evidence>
<dbReference type="EMBL" id="RIBS01000003">
    <property type="protein sequence ID" value="RNF84543.1"/>
    <property type="molecule type" value="Genomic_DNA"/>
</dbReference>
<evidence type="ECO:0000313" key="2">
    <source>
        <dbReference type="Proteomes" id="UP000267049"/>
    </source>
</evidence>
<dbReference type="Proteomes" id="UP000267049">
    <property type="component" value="Unassembled WGS sequence"/>
</dbReference>
<evidence type="ECO:0008006" key="3">
    <source>
        <dbReference type="Google" id="ProtNLM"/>
    </source>
</evidence>
<reference evidence="1 2" key="1">
    <citation type="submission" date="2018-11" db="EMBL/GenBank/DDBJ databases">
        <title>Lysobacter cryohumiis sp. nov., isolated from soil in the Tianshan Mountains, Xinjiang, China.</title>
        <authorList>
            <person name="Luo Y."/>
            <person name="Sheng H."/>
        </authorList>
    </citation>
    <scope>NUCLEOTIDE SEQUENCE [LARGE SCALE GENOMIC DNA]</scope>
    <source>
        <strain evidence="1 2">ZS60</strain>
    </source>
</reference>
<gene>
    <name evidence="1" type="ORF">EER27_07365</name>
</gene>
<sequence>MLALALVLGLLRRPLSDWLWPDTRGQQLRHDAAAALREGRLSAADGTGARELYAAAVALDPDRPDARDGLARVGRAALVQAETALADGRIDDARSALMLARELQVPRAKADTLAMELRRREAALAGIDGLLESAAAARAAGRLEGAEDAALPLYQRVLALQPNHTTALEGREDILADLLQQARKRLARGELVEAAGQIRQVQAADAGHVDLPDALSDLVGRIEQRRRRADRDLRGQRLGPALAGYRELVAIAPDDAEAARGLAAVASAHARRSQRLAADFQFDLALAALREAEAADASVAEVAVAREHLQRARRSQAQLRDGRLDRDQRARLRQLLHEAAAAEARGELLEPPGESAFDRVRAARALAPRDPDVQAASARLLPAARTCFEDALRGNRLVRARACLDASAVLEGEGARVQAARRRLAQRWIAVGDERLGAGELQAARVALDAARALDPDAAGLDEFASRVQAATLGD</sequence>
<dbReference type="AlphaFoldDB" id="A0A3M8SUT0"/>
<dbReference type="SUPFAM" id="SSF48452">
    <property type="entry name" value="TPR-like"/>
    <property type="match status" value="1"/>
</dbReference>
<proteinExistence type="predicted"/>
<organism evidence="1 2">
    <name type="scientific">Montanilutibacter psychrotolerans</name>
    <dbReference type="NCBI Taxonomy" id="1327343"/>
    <lineage>
        <taxon>Bacteria</taxon>
        <taxon>Pseudomonadati</taxon>
        <taxon>Pseudomonadota</taxon>
        <taxon>Gammaproteobacteria</taxon>
        <taxon>Lysobacterales</taxon>
        <taxon>Lysobacteraceae</taxon>
        <taxon>Montanilutibacter</taxon>
    </lineage>
</organism>
<dbReference type="InterPro" id="IPR011990">
    <property type="entry name" value="TPR-like_helical_dom_sf"/>
</dbReference>
<dbReference type="Gene3D" id="1.25.40.10">
    <property type="entry name" value="Tetratricopeptide repeat domain"/>
    <property type="match status" value="1"/>
</dbReference>
<name>A0A3M8SUT0_9GAMM</name>
<keyword evidence="2" id="KW-1185">Reference proteome</keyword>
<comment type="caution">
    <text evidence="1">The sequence shown here is derived from an EMBL/GenBank/DDBJ whole genome shotgun (WGS) entry which is preliminary data.</text>
</comment>
<dbReference type="OrthoDB" id="5935824at2"/>